<dbReference type="EC" id="2.3.2.31" evidence="2"/>
<dbReference type="InterPro" id="IPR044066">
    <property type="entry name" value="TRIAD_supradom"/>
</dbReference>
<proteinExistence type="predicted"/>
<reference evidence="13" key="2">
    <citation type="journal article" date="2010" name="Genome Res.">
        <title>Population genomic sequencing of Coccidioides fungi reveals recent hybridization and transposon control.</title>
        <authorList>
            <person name="Neafsey D.E."/>
            <person name="Barker B.M."/>
            <person name="Sharpton T.J."/>
            <person name="Stajich J.E."/>
            <person name="Park D.J."/>
            <person name="Whiston E."/>
            <person name="Hung C.-Y."/>
            <person name="McMahan C."/>
            <person name="White J."/>
            <person name="Sykes S."/>
            <person name="Heiman D."/>
            <person name="Young S."/>
            <person name="Zeng Q."/>
            <person name="Abouelleil A."/>
            <person name="Aftuck L."/>
            <person name="Bessette D."/>
            <person name="Brown A."/>
            <person name="FitzGerald M."/>
            <person name="Lui A."/>
            <person name="Macdonald J.P."/>
            <person name="Priest M."/>
            <person name="Orbach M.J."/>
            <person name="Galgiani J.N."/>
            <person name="Kirkland T.N."/>
            <person name="Cole G.T."/>
            <person name="Birren B.W."/>
            <person name="Henn M.R."/>
            <person name="Taylor J.W."/>
            <person name="Rounsley S.D."/>
        </authorList>
    </citation>
    <scope>GENOME REANNOTATION</scope>
    <source>
        <strain evidence="13">RS</strain>
    </source>
</reference>
<dbReference type="Proteomes" id="UP000001261">
    <property type="component" value="Unassembled WGS sequence"/>
</dbReference>
<dbReference type="CDD" id="cd22584">
    <property type="entry name" value="Rcat_RBR_unk"/>
    <property type="match status" value="1"/>
</dbReference>
<evidence type="ECO:0000256" key="9">
    <source>
        <dbReference type="SAM" id="Coils"/>
    </source>
</evidence>
<evidence type="ECO:0000313" key="13">
    <source>
        <dbReference type="Proteomes" id="UP000001261"/>
    </source>
</evidence>
<evidence type="ECO:0000256" key="5">
    <source>
        <dbReference type="ARBA" id="ARBA00022737"/>
    </source>
</evidence>
<dbReference type="GO" id="GO:0061630">
    <property type="term" value="F:ubiquitin protein ligase activity"/>
    <property type="evidence" value="ECO:0007669"/>
    <property type="project" value="UniProtKB-EC"/>
</dbReference>
<dbReference type="VEuPathDB" id="FungiDB:CIMG_08626"/>
<keyword evidence="5" id="KW-0677">Repeat</keyword>
<keyword evidence="6" id="KW-0863">Zinc-finger</keyword>
<reference evidence="13" key="1">
    <citation type="journal article" date="2009" name="Genome Res.">
        <title>Comparative genomic analyses of the human fungal pathogens Coccidioides and their relatives.</title>
        <authorList>
            <person name="Sharpton T.J."/>
            <person name="Stajich J.E."/>
            <person name="Rounsley S.D."/>
            <person name="Gardner M.J."/>
            <person name="Wortman J.R."/>
            <person name="Jordar V.S."/>
            <person name="Maiti R."/>
            <person name="Kodira C.D."/>
            <person name="Neafsey D.E."/>
            <person name="Zeng Q."/>
            <person name="Hung C.-Y."/>
            <person name="McMahan C."/>
            <person name="Muszewska A."/>
            <person name="Grynberg M."/>
            <person name="Mandel M.A."/>
            <person name="Kellner E.M."/>
            <person name="Barker B.M."/>
            <person name="Galgiani J.N."/>
            <person name="Orbach M.J."/>
            <person name="Kirkland T.N."/>
            <person name="Cole G.T."/>
            <person name="Henn M.R."/>
            <person name="Birren B.W."/>
            <person name="Taylor J.W."/>
        </authorList>
    </citation>
    <scope>NUCLEOTIDE SEQUENCE [LARGE SCALE GENOMIC DNA]</scope>
    <source>
        <strain evidence="13">RS</strain>
    </source>
</reference>
<dbReference type="EMBL" id="GG704913">
    <property type="protein sequence ID" value="KJF60742.1"/>
    <property type="molecule type" value="Genomic_DNA"/>
</dbReference>
<dbReference type="Gene3D" id="1.20.120.1750">
    <property type="match status" value="1"/>
</dbReference>
<feature type="compositionally biased region" description="Low complexity" evidence="10">
    <location>
        <begin position="670"/>
        <end position="685"/>
    </location>
</feature>
<comment type="catalytic activity">
    <reaction evidence="1">
        <text>[E2 ubiquitin-conjugating enzyme]-S-ubiquitinyl-L-cysteine + [acceptor protein]-L-lysine = [E2 ubiquitin-conjugating enzyme]-L-cysteine + [acceptor protein]-N(6)-ubiquitinyl-L-lysine.</text>
        <dbReference type="EC" id="2.3.2.31"/>
    </reaction>
</comment>
<feature type="region of interest" description="Disordered" evidence="10">
    <location>
        <begin position="634"/>
        <end position="716"/>
    </location>
</feature>
<keyword evidence="4" id="KW-0479">Metal-binding</keyword>
<keyword evidence="3" id="KW-0808">Transferase</keyword>
<dbReference type="SUPFAM" id="SSF57850">
    <property type="entry name" value="RING/U-box"/>
    <property type="match status" value="2"/>
</dbReference>
<keyword evidence="13" id="KW-1185">Reference proteome</keyword>
<dbReference type="CDD" id="cd20335">
    <property type="entry name" value="BRcat_RBR"/>
    <property type="match status" value="1"/>
</dbReference>
<sequence>MITNIPGPGMSPGRRLSYHSHHSEIGDPPSEWLSPNALKDLDIADEPPADWMEHPCPPELLDFPEATAPDLLQILNLSVEADLYRNHEYEKEIAFPTLPENLLSPVEPPAKRSQDLPRSDRVSEVSRSSTALSRRSFTFSRDGASTKSAFGKFSVKAPKEVRAISVSMKGKYSVQECASCLEGITDKNLIRLECQHRYCLKCFSTLVTTAMHNETQFPPRCCLLEIPIKVILHNLNNANRELFKEKTHEFSIPEQDRWYCHSATCGKWIPPKKVKSGATVQKCPFCKIEICGMCRGPVHVSLLDCPGDIGLEATLEEADLCGWRRCPQCRAMVELISGCRHMICKCRAQFCYTCGARWRTCQCTEVDQRRREEELQDRRFERNAAAELEARELADALAEIERLEQREAEEIVRREEARRRAEEEEAREREAQRMMAIAESTRNMRLALDRINKLQQTVLIKRHEADASSLQEKLQDQMKQFELRRQRLESALRSNVEKRTKMLASSHDAEIKELTLKHEEEEDEMFISLSRHLKNKPNREEREKSCMDKLKALQDEKIAAMYKAHEEARNELELKTEIENKSLEAALVKEQSSFPSIDRRVDLAKRITIDRHWFRVVVRKRSDLLELHRTRLVRGESSPEEPYLKRSRFTRSSKPPSPPPTYPLPPPPSVVSTCTPTRPGSSNTPMFPPPPDSPNPQYSLFSRHPEVPHTPSPLTTAPVTISTFEAKQEQTSLKELILKSSRNRRLNQSAFSSLSS</sequence>
<feature type="coiled-coil region" evidence="9">
    <location>
        <begin position="371"/>
        <end position="524"/>
    </location>
</feature>
<evidence type="ECO:0000256" key="10">
    <source>
        <dbReference type="SAM" id="MobiDB-lite"/>
    </source>
</evidence>
<dbReference type="PANTHER" id="PTHR11685">
    <property type="entry name" value="RBR FAMILY RING FINGER AND IBR DOMAIN-CONTAINING"/>
    <property type="match status" value="1"/>
</dbReference>
<feature type="compositionally biased region" description="Pro residues" evidence="10">
    <location>
        <begin position="655"/>
        <end position="669"/>
    </location>
</feature>
<evidence type="ECO:0000256" key="8">
    <source>
        <dbReference type="ARBA" id="ARBA00022833"/>
    </source>
</evidence>
<organism evidence="12 13">
    <name type="scientific">Coccidioides immitis (strain RS)</name>
    <name type="common">Valley fever fungus</name>
    <dbReference type="NCBI Taxonomy" id="246410"/>
    <lineage>
        <taxon>Eukaryota</taxon>
        <taxon>Fungi</taxon>
        <taxon>Dikarya</taxon>
        <taxon>Ascomycota</taxon>
        <taxon>Pezizomycotina</taxon>
        <taxon>Eurotiomycetes</taxon>
        <taxon>Eurotiomycetidae</taxon>
        <taxon>Onygenales</taxon>
        <taxon>Onygenaceae</taxon>
        <taxon>Coccidioides</taxon>
    </lineage>
</organism>
<dbReference type="PROSITE" id="PS51873">
    <property type="entry name" value="TRIAD"/>
    <property type="match status" value="1"/>
</dbReference>
<evidence type="ECO:0000256" key="1">
    <source>
        <dbReference type="ARBA" id="ARBA00001798"/>
    </source>
</evidence>
<accession>A0A0D8JTY3</accession>
<feature type="domain" description="RING-type" evidence="11">
    <location>
        <begin position="173"/>
        <end position="367"/>
    </location>
</feature>
<dbReference type="KEGG" id="cim:CIMG_08626"/>
<keyword evidence="9" id="KW-0175">Coiled coil</keyword>
<evidence type="ECO:0000256" key="7">
    <source>
        <dbReference type="ARBA" id="ARBA00022786"/>
    </source>
</evidence>
<gene>
    <name evidence="12" type="ORF">CIMG_08626</name>
</gene>
<dbReference type="OrthoDB" id="9977870at2759"/>
<name>A0A0D8JTY3_COCIM</name>
<dbReference type="GeneID" id="4560063"/>
<dbReference type="InterPro" id="IPR031127">
    <property type="entry name" value="E3_UB_ligase_RBR"/>
</dbReference>
<protein>
    <recommendedName>
        <fullName evidence="2">RBR-type E3 ubiquitin transferase</fullName>
        <ecNumber evidence="2">2.3.2.31</ecNumber>
    </recommendedName>
</protein>
<evidence type="ECO:0000256" key="3">
    <source>
        <dbReference type="ARBA" id="ARBA00022679"/>
    </source>
</evidence>
<keyword evidence="8" id="KW-0862">Zinc</keyword>
<evidence type="ECO:0000256" key="6">
    <source>
        <dbReference type="ARBA" id="ARBA00022771"/>
    </source>
</evidence>
<dbReference type="GO" id="GO:0016567">
    <property type="term" value="P:protein ubiquitination"/>
    <property type="evidence" value="ECO:0007669"/>
    <property type="project" value="InterPro"/>
</dbReference>
<dbReference type="InParanoid" id="A0A0D8JTY3"/>
<evidence type="ECO:0000259" key="11">
    <source>
        <dbReference type="PROSITE" id="PS51873"/>
    </source>
</evidence>
<evidence type="ECO:0000256" key="4">
    <source>
        <dbReference type="ARBA" id="ARBA00022723"/>
    </source>
</evidence>
<dbReference type="InterPro" id="IPR002867">
    <property type="entry name" value="IBR_dom"/>
</dbReference>
<dbReference type="RefSeq" id="XP_004444994.1">
    <property type="nucleotide sequence ID" value="XM_004444937.1"/>
</dbReference>
<dbReference type="OMA" id="CCLNQIP"/>
<evidence type="ECO:0000313" key="12">
    <source>
        <dbReference type="EMBL" id="KJF60742.1"/>
    </source>
</evidence>
<evidence type="ECO:0000256" key="2">
    <source>
        <dbReference type="ARBA" id="ARBA00012251"/>
    </source>
</evidence>
<dbReference type="GO" id="GO:0008270">
    <property type="term" value="F:zinc ion binding"/>
    <property type="evidence" value="ECO:0007669"/>
    <property type="project" value="UniProtKB-KW"/>
</dbReference>
<feature type="region of interest" description="Disordered" evidence="10">
    <location>
        <begin position="1"/>
        <end position="34"/>
    </location>
</feature>
<feature type="compositionally biased region" description="Basic and acidic residues" evidence="10">
    <location>
        <begin position="109"/>
        <end position="124"/>
    </location>
</feature>
<feature type="region of interest" description="Disordered" evidence="10">
    <location>
        <begin position="100"/>
        <end position="127"/>
    </location>
</feature>
<dbReference type="AlphaFoldDB" id="A0A0D8JTY3"/>
<dbReference type="Pfam" id="PF01485">
    <property type="entry name" value="IBR"/>
    <property type="match status" value="1"/>
</dbReference>
<keyword evidence="7" id="KW-0833">Ubl conjugation pathway</keyword>
<dbReference type="STRING" id="246410.A0A0D8JTY3"/>